<evidence type="ECO:0000313" key="6">
    <source>
        <dbReference type="EMBL" id="SPJ86712.1"/>
    </source>
</evidence>
<gene>
    <name evidence="6" type="ORF">FTOL_11737</name>
</gene>
<evidence type="ECO:0000256" key="1">
    <source>
        <dbReference type="ARBA" id="ARBA00004141"/>
    </source>
</evidence>
<dbReference type="PANTHER" id="PTHR11360">
    <property type="entry name" value="MONOCARBOXYLATE TRANSPORTER"/>
    <property type="match status" value="1"/>
</dbReference>
<comment type="subcellular location">
    <subcellularLocation>
        <location evidence="1">Membrane</location>
        <topology evidence="1">Multi-pass membrane protein</topology>
    </subcellularLocation>
</comment>
<keyword evidence="5" id="KW-0472">Membrane</keyword>
<feature type="transmembrane region" description="Helical" evidence="5">
    <location>
        <begin position="254"/>
        <end position="273"/>
    </location>
</feature>
<dbReference type="Proteomes" id="UP001187734">
    <property type="component" value="Unassembled WGS sequence"/>
</dbReference>
<feature type="transmembrane region" description="Helical" evidence="5">
    <location>
        <begin position="52"/>
        <end position="69"/>
    </location>
</feature>
<name>A0AAE8MJ06_9HYPO</name>
<protein>
    <submittedName>
        <fullName evidence="6">Related to monocarboxylate transporter 4</fullName>
    </submittedName>
</protein>
<feature type="transmembrane region" description="Helical" evidence="5">
    <location>
        <begin position="314"/>
        <end position="337"/>
    </location>
</feature>
<dbReference type="InterPro" id="IPR036259">
    <property type="entry name" value="MFS_trans_sf"/>
</dbReference>
<keyword evidence="5" id="KW-0812">Transmembrane</keyword>
<proteinExistence type="inferred from homology"/>
<keyword evidence="5" id="KW-1133">Transmembrane helix</keyword>
<feature type="compositionally biased region" description="Polar residues" evidence="4">
    <location>
        <begin position="21"/>
        <end position="35"/>
    </location>
</feature>
<dbReference type="InterPro" id="IPR050327">
    <property type="entry name" value="Proton-linked_MCT"/>
</dbReference>
<feature type="transmembrane region" description="Helical" evidence="5">
    <location>
        <begin position="89"/>
        <end position="109"/>
    </location>
</feature>
<feature type="transmembrane region" description="Helical" evidence="5">
    <location>
        <begin position="116"/>
        <end position="135"/>
    </location>
</feature>
<evidence type="ECO:0000313" key="7">
    <source>
        <dbReference type="Proteomes" id="UP001187734"/>
    </source>
</evidence>
<comment type="caution">
    <text evidence="6">The sequence shown here is derived from an EMBL/GenBank/DDBJ whole genome shotgun (WGS) entry which is preliminary data.</text>
</comment>
<feature type="transmembrane region" description="Helical" evidence="5">
    <location>
        <begin position="177"/>
        <end position="196"/>
    </location>
</feature>
<feature type="transmembrane region" description="Helical" evidence="5">
    <location>
        <begin position="208"/>
        <end position="228"/>
    </location>
</feature>
<dbReference type="Pfam" id="PF07690">
    <property type="entry name" value="MFS_1"/>
    <property type="match status" value="1"/>
</dbReference>
<evidence type="ECO:0000256" key="4">
    <source>
        <dbReference type="SAM" id="MobiDB-lite"/>
    </source>
</evidence>
<comment type="similarity">
    <text evidence="2">Belongs to the major facilitator superfamily. Monocarboxylate porter (TC 2.A.1.13) family.</text>
</comment>
<sequence>MHTPVQPVRVMESSDIEDCSSKNATRASQLSSPPINNEYHEKKQETSWRTSVLIVLSSHFVVMNTSGFINSFGALQSHFIETYNEPPSTVSWIGSMQIFLYFFIGVFSGRLTDVGYFRATFLAGSLANVVGIFAASFGSKLWIMFLTLGLGVGLGSGLMSCPMFAVMSPYFSARRGLAIGITMCGSCTGGLVYSAIMRQLIPTLGFSLTMRVIALIQLVTLGMANVCLRPRIKGKKIAGWVDWTAFQDVRFNHYTMSIFLSLLGLYISIFFVVDFSRTSISPPFSYQKSMDLLLIFNGVNLIGRLGSGLVADRLGVLTVFVPILVATSLTLLLWIPVRTAPGMYTWTVFCGIFSGGIQSLFPAGLGYLTAGTDKPGTRMGMVFGLGSIASLIGSPIGGALIGAMDGKYLGAQIFAGVTMALSALFLEAARRADKARVKDLEV</sequence>
<dbReference type="Gene3D" id="1.20.1250.20">
    <property type="entry name" value="MFS general substrate transporter like domains"/>
    <property type="match status" value="2"/>
</dbReference>
<dbReference type="EMBL" id="ONZP01000508">
    <property type="protein sequence ID" value="SPJ86712.1"/>
    <property type="molecule type" value="Genomic_DNA"/>
</dbReference>
<feature type="transmembrane region" description="Helical" evidence="5">
    <location>
        <begin position="141"/>
        <end position="165"/>
    </location>
</feature>
<dbReference type="GO" id="GO:0016020">
    <property type="term" value="C:membrane"/>
    <property type="evidence" value="ECO:0007669"/>
    <property type="project" value="UniProtKB-SubCell"/>
</dbReference>
<keyword evidence="3" id="KW-0325">Glycoprotein</keyword>
<evidence type="ECO:0000256" key="2">
    <source>
        <dbReference type="ARBA" id="ARBA00006727"/>
    </source>
</evidence>
<dbReference type="InterPro" id="IPR011701">
    <property type="entry name" value="MFS"/>
</dbReference>
<feature type="region of interest" description="Disordered" evidence="4">
    <location>
        <begin position="1"/>
        <end position="43"/>
    </location>
</feature>
<organism evidence="6 7">
    <name type="scientific">Fusarium torulosum</name>
    <dbReference type="NCBI Taxonomy" id="33205"/>
    <lineage>
        <taxon>Eukaryota</taxon>
        <taxon>Fungi</taxon>
        <taxon>Dikarya</taxon>
        <taxon>Ascomycota</taxon>
        <taxon>Pezizomycotina</taxon>
        <taxon>Sordariomycetes</taxon>
        <taxon>Hypocreomycetidae</taxon>
        <taxon>Hypocreales</taxon>
        <taxon>Nectriaceae</taxon>
        <taxon>Fusarium</taxon>
    </lineage>
</organism>
<feature type="transmembrane region" description="Helical" evidence="5">
    <location>
        <begin position="408"/>
        <end position="426"/>
    </location>
</feature>
<dbReference type="PANTHER" id="PTHR11360:SF130">
    <property type="entry name" value="MAJOR FACILITATOR SUPERFAMILY (MFS) PROFILE DOMAIN-CONTAINING PROTEIN-RELATED"/>
    <property type="match status" value="1"/>
</dbReference>
<feature type="transmembrane region" description="Helical" evidence="5">
    <location>
        <begin position="343"/>
        <end position="368"/>
    </location>
</feature>
<evidence type="ECO:0000256" key="5">
    <source>
        <dbReference type="SAM" id="Phobius"/>
    </source>
</evidence>
<dbReference type="SUPFAM" id="SSF103473">
    <property type="entry name" value="MFS general substrate transporter"/>
    <property type="match status" value="1"/>
</dbReference>
<feature type="transmembrane region" description="Helical" evidence="5">
    <location>
        <begin position="380"/>
        <end position="402"/>
    </location>
</feature>
<dbReference type="AlphaFoldDB" id="A0AAE8MJ06"/>
<evidence type="ECO:0000256" key="3">
    <source>
        <dbReference type="ARBA" id="ARBA00023180"/>
    </source>
</evidence>
<reference evidence="6" key="1">
    <citation type="submission" date="2018-03" db="EMBL/GenBank/DDBJ databases">
        <authorList>
            <person name="Guldener U."/>
        </authorList>
    </citation>
    <scope>NUCLEOTIDE SEQUENCE</scope>
</reference>
<keyword evidence="7" id="KW-1185">Reference proteome</keyword>
<dbReference type="GO" id="GO:0022857">
    <property type="term" value="F:transmembrane transporter activity"/>
    <property type="evidence" value="ECO:0007669"/>
    <property type="project" value="InterPro"/>
</dbReference>
<accession>A0AAE8MJ06</accession>